<evidence type="ECO:0000313" key="4">
    <source>
        <dbReference type="EMBL" id="RZU63779.1"/>
    </source>
</evidence>
<comment type="caution">
    <text evidence="4">The sequence shown here is derived from an EMBL/GenBank/DDBJ whole genome shotgun (WGS) entry which is preliminary data.</text>
</comment>
<reference evidence="4 5" key="1">
    <citation type="submission" date="2019-02" db="EMBL/GenBank/DDBJ databases">
        <title>Sequencing the genomes of 1000 actinobacteria strains.</title>
        <authorList>
            <person name="Klenk H.-P."/>
        </authorList>
    </citation>
    <scope>NUCLEOTIDE SEQUENCE [LARGE SCALE GENOMIC DNA]</scope>
    <source>
        <strain evidence="4 5">DSM 18319</strain>
    </source>
</reference>
<evidence type="ECO:0000256" key="1">
    <source>
        <dbReference type="ARBA" id="ARBA00022679"/>
    </source>
</evidence>
<keyword evidence="5" id="KW-1185">Reference proteome</keyword>
<dbReference type="AlphaFoldDB" id="A0A4Q8AJ33"/>
<dbReference type="PANTHER" id="PTHR43007">
    <property type="entry name" value="2-PHOSPHO-L-LACTATE TRANSFERASE"/>
    <property type="match status" value="1"/>
</dbReference>
<dbReference type="InterPro" id="IPR038136">
    <property type="entry name" value="CofD-like_dom_sf"/>
</dbReference>
<protein>
    <submittedName>
        <fullName evidence="4">LPPG:FO 2-phospho-L-lactate transferase</fullName>
    </submittedName>
</protein>
<evidence type="ECO:0000256" key="2">
    <source>
        <dbReference type="ARBA" id="ARBA00022842"/>
    </source>
</evidence>
<evidence type="ECO:0000313" key="5">
    <source>
        <dbReference type="Proteomes" id="UP000291483"/>
    </source>
</evidence>
<feature type="region of interest" description="Disordered" evidence="3">
    <location>
        <begin position="1"/>
        <end position="24"/>
    </location>
</feature>
<dbReference type="InterPro" id="IPR002882">
    <property type="entry name" value="CofD"/>
</dbReference>
<keyword evidence="1 4" id="KW-0808">Transferase</keyword>
<proteinExistence type="inferred from homology"/>
<dbReference type="HAMAP" id="MF_01257">
    <property type="entry name" value="CofD"/>
    <property type="match status" value="1"/>
</dbReference>
<dbReference type="GO" id="GO:0000287">
    <property type="term" value="F:magnesium ion binding"/>
    <property type="evidence" value="ECO:0007669"/>
    <property type="project" value="InterPro"/>
</dbReference>
<dbReference type="PANTHER" id="PTHR43007:SF1">
    <property type="entry name" value="2-PHOSPHO-L-LACTATE TRANSFERASE"/>
    <property type="match status" value="1"/>
</dbReference>
<name>A0A4Q8AJ33_9MICO</name>
<gene>
    <name evidence="4" type="ORF">EV379_0068</name>
</gene>
<dbReference type="Gene3D" id="3.40.50.10680">
    <property type="entry name" value="CofD-like domains"/>
    <property type="match status" value="1"/>
</dbReference>
<dbReference type="Pfam" id="PF01933">
    <property type="entry name" value="CofD"/>
    <property type="match status" value="1"/>
</dbReference>
<dbReference type="SUPFAM" id="SSF142338">
    <property type="entry name" value="CofD-like"/>
    <property type="match status" value="1"/>
</dbReference>
<dbReference type="Gene3D" id="1.10.8.240">
    <property type="entry name" value="CofD-like domain"/>
    <property type="match status" value="1"/>
</dbReference>
<dbReference type="InterPro" id="IPR010115">
    <property type="entry name" value="FbiA/CofD"/>
</dbReference>
<evidence type="ECO:0000256" key="3">
    <source>
        <dbReference type="SAM" id="MobiDB-lite"/>
    </source>
</evidence>
<dbReference type="Proteomes" id="UP000291483">
    <property type="component" value="Unassembled WGS sequence"/>
</dbReference>
<keyword evidence="2" id="KW-0460">Magnesium</keyword>
<dbReference type="EMBL" id="SHLC01000001">
    <property type="protein sequence ID" value="RZU63779.1"/>
    <property type="molecule type" value="Genomic_DNA"/>
</dbReference>
<dbReference type="NCBIfam" id="TIGR01819">
    <property type="entry name" value="F420_cofD"/>
    <property type="match status" value="1"/>
</dbReference>
<organism evidence="4 5">
    <name type="scientific">Microterricola gilva</name>
    <dbReference type="NCBI Taxonomy" id="393267"/>
    <lineage>
        <taxon>Bacteria</taxon>
        <taxon>Bacillati</taxon>
        <taxon>Actinomycetota</taxon>
        <taxon>Actinomycetes</taxon>
        <taxon>Micrococcales</taxon>
        <taxon>Microbacteriaceae</taxon>
        <taxon>Microterricola</taxon>
    </lineage>
</organism>
<accession>A0A4Q8AJ33</accession>
<dbReference type="GO" id="GO:0043743">
    <property type="term" value="F:LPPG:FO 2-phospho-L-lactate transferase activity"/>
    <property type="evidence" value="ECO:0007669"/>
    <property type="project" value="InterPro"/>
</dbReference>
<sequence length="383" mass="39309">MNGASGMSGSSSGSSSANDVSGVGAVHGRPPRIVVLAGGVGGSRFTRGLLHHLRAEWPASGAADESVPGSGTTASVTVVANTGDDLWLAGLRVCPDLDSIMYALGDAADEQRGWGRRDESERVSAELTAYGVGWPWFTLGDLDLGTHIARSSWLRDGVPLSDATRRLCARWNPGVTLIPATDDEVPTLVTVADDTGGTRQMHFEEWWVRHRAALPAIAFTQQGVAAARPALGVLEAIADADLVLFAPSNPVVSIGTILGIPGIADAVRHATAPVIAVSPIIGGSVVRGMADACLHAIGVETSALAVAEHYGARGHDGLIDGWLVDPADAAAAGRLEAAGIRPLVRPLWFHSVEETAAIAADAIALAGSVPVAAREAPLSPDAG</sequence>